<feature type="region of interest" description="Disordered" evidence="1">
    <location>
        <begin position="1"/>
        <end position="86"/>
    </location>
</feature>
<dbReference type="OrthoDB" id="10516844at2759"/>
<sequence length="86" mass="8631">MNGGAEATQAQKPPPSPGVTGPPTPSVAGAPSSSANGSSLAAKKRKKDALKPIITTETHPHSILQDIREGEAGAASSLPRWPIPSA</sequence>
<evidence type="ECO:0000313" key="3">
    <source>
        <dbReference type="Proteomes" id="UP000028045"/>
    </source>
</evidence>
<dbReference type="AlphaFoldDB" id="A0A084AIZ5"/>
<keyword evidence="3" id="KW-1185">Reference proteome</keyword>
<reference evidence="2 3" key="1">
    <citation type="journal article" date="2014" name="BMC Genomics">
        <title>Comparative genome sequencing reveals chemotype-specific gene clusters in the toxigenic black mold Stachybotrys.</title>
        <authorList>
            <person name="Semeiks J."/>
            <person name="Borek D."/>
            <person name="Otwinowski Z."/>
            <person name="Grishin N.V."/>
        </authorList>
    </citation>
    <scope>NUCLEOTIDE SEQUENCE [LARGE SCALE GENOMIC DNA]</scope>
    <source>
        <strain evidence="3">CBS 109288 / IBT 7711</strain>
    </source>
</reference>
<dbReference type="HOGENOM" id="CLU_2499342_0_0_1"/>
<feature type="compositionally biased region" description="Pro residues" evidence="1">
    <location>
        <begin position="12"/>
        <end position="25"/>
    </location>
</feature>
<dbReference type="EMBL" id="KL648706">
    <property type="protein sequence ID" value="KEY65274.1"/>
    <property type="molecule type" value="Genomic_DNA"/>
</dbReference>
<evidence type="ECO:0000313" key="2">
    <source>
        <dbReference type="EMBL" id="KEY65274.1"/>
    </source>
</evidence>
<feature type="compositionally biased region" description="Low complexity" evidence="1">
    <location>
        <begin position="26"/>
        <end position="41"/>
    </location>
</feature>
<gene>
    <name evidence="2" type="ORF">S7711_10510</name>
</gene>
<evidence type="ECO:0000256" key="1">
    <source>
        <dbReference type="SAM" id="MobiDB-lite"/>
    </source>
</evidence>
<protein>
    <submittedName>
        <fullName evidence="2">Uncharacterized protein</fullName>
    </submittedName>
</protein>
<accession>A0A084AIZ5</accession>
<dbReference type="Proteomes" id="UP000028045">
    <property type="component" value="Unassembled WGS sequence"/>
</dbReference>
<name>A0A084AIZ5_STACB</name>
<organism evidence="2 3">
    <name type="scientific">Stachybotrys chartarum (strain CBS 109288 / IBT 7711)</name>
    <name type="common">Toxic black mold</name>
    <name type="synonym">Stilbospora chartarum</name>
    <dbReference type="NCBI Taxonomy" id="1280523"/>
    <lineage>
        <taxon>Eukaryota</taxon>
        <taxon>Fungi</taxon>
        <taxon>Dikarya</taxon>
        <taxon>Ascomycota</taxon>
        <taxon>Pezizomycotina</taxon>
        <taxon>Sordariomycetes</taxon>
        <taxon>Hypocreomycetidae</taxon>
        <taxon>Hypocreales</taxon>
        <taxon>Stachybotryaceae</taxon>
        <taxon>Stachybotrys</taxon>
    </lineage>
</organism>
<proteinExistence type="predicted"/>